<evidence type="ECO:0000313" key="2">
    <source>
        <dbReference type="Proteomes" id="UP000708208"/>
    </source>
</evidence>
<keyword evidence="2" id="KW-1185">Reference proteome</keyword>
<reference evidence="1" key="1">
    <citation type="submission" date="2021-06" db="EMBL/GenBank/DDBJ databases">
        <authorList>
            <person name="Hodson N. C."/>
            <person name="Mongue J. A."/>
            <person name="Jaron S. K."/>
        </authorList>
    </citation>
    <scope>NUCLEOTIDE SEQUENCE</scope>
</reference>
<protein>
    <submittedName>
        <fullName evidence="1">Uncharacterized protein</fullName>
    </submittedName>
</protein>
<proteinExistence type="predicted"/>
<sequence length="92" mass="10284">MSVSRCSGFLSSVLSNPRYRSFSKLSSGQVVGVEDRVIKRESLCLLTISFSLIITEVVLQLHQLMSIPASLHVRFKNTVVKRFIRLGFTGPN</sequence>
<gene>
    <name evidence="1" type="ORF">AFUS01_LOCUS13645</name>
</gene>
<dbReference type="EMBL" id="CAJVCH010112083">
    <property type="protein sequence ID" value="CAG7724638.1"/>
    <property type="molecule type" value="Genomic_DNA"/>
</dbReference>
<organism evidence="1 2">
    <name type="scientific">Allacma fusca</name>
    <dbReference type="NCBI Taxonomy" id="39272"/>
    <lineage>
        <taxon>Eukaryota</taxon>
        <taxon>Metazoa</taxon>
        <taxon>Ecdysozoa</taxon>
        <taxon>Arthropoda</taxon>
        <taxon>Hexapoda</taxon>
        <taxon>Collembola</taxon>
        <taxon>Symphypleona</taxon>
        <taxon>Sminthuridae</taxon>
        <taxon>Allacma</taxon>
    </lineage>
</organism>
<evidence type="ECO:0000313" key="1">
    <source>
        <dbReference type="EMBL" id="CAG7724638.1"/>
    </source>
</evidence>
<accession>A0A8J2NZ33</accession>
<dbReference type="AlphaFoldDB" id="A0A8J2NZ33"/>
<name>A0A8J2NZ33_9HEXA</name>
<comment type="caution">
    <text evidence="1">The sequence shown here is derived from an EMBL/GenBank/DDBJ whole genome shotgun (WGS) entry which is preliminary data.</text>
</comment>
<dbReference type="Proteomes" id="UP000708208">
    <property type="component" value="Unassembled WGS sequence"/>
</dbReference>